<evidence type="ECO:0000259" key="1">
    <source>
        <dbReference type="PROSITE" id="PS50053"/>
    </source>
</evidence>
<dbReference type="AlphaFoldDB" id="A0A395IYA6"/>
<sequence>MRSLEELHLLSAKLEGKHNGEDGAKSEIRLTYKSFCSTETEVLCISLRRTIRVPDNGMTYGLPPDLGPFPIYSVNKYMNNLPEIMVAKGGVFVPIHQREAMWINFTSYHPFAVKVCVGGVNAVSGEYTVESLAKSLRRKAKLDKGESIQDYVVTGLNGQQWLDGVAKLDGKVMQFVATSAGNGYSVEAQITGADEVCGIQIEIIPSVINEGTSRKFCVKTLTGKDIVLSIDAAMTVYELKMKICQIEGIPVDQQRE</sequence>
<accession>A0A395IYA6</accession>
<comment type="caution">
    <text evidence="2">The sequence shown here is derived from an EMBL/GenBank/DDBJ whole genome shotgun (WGS) entry which is preliminary data.</text>
</comment>
<dbReference type="EMBL" id="QKRW01000013">
    <property type="protein sequence ID" value="RAL64768.1"/>
    <property type="molecule type" value="Genomic_DNA"/>
</dbReference>
<name>A0A395IYA6_9HELO</name>
<dbReference type="OrthoDB" id="428577at2759"/>
<dbReference type="InterPro" id="IPR029071">
    <property type="entry name" value="Ubiquitin-like_domsf"/>
</dbReference>
<dbReference type="InterPro" id="IPR000626">
    <property type="entry name" value="Ubiquitin-like_dom"/>
</dbReference>
<dbReference type="PROSITE" id="PS50053">
    <property type="entry name" value="UBIQUITIN_2"/>
    <property type="match status" value="1"/>
</dbReference>
<gene>
    <name evidence="2" type="ORF">DID88_001799</name>
</gene>
<dbReference type="Proteomes" id="UP000249056">
    <property type="component" value="Unassembled WGS sequence"/>
</dbReference>
<proteinExistence type="predicted"/>
<protein>
    <recommendedName>
        <fullName evidence="1">Ubiquitin-like domain-containing protein</fullName>
    </recommendedName>
</protein>
<dbReference type="Gene3D" id="3.10.20.90">
    <property type="entry name" value="Phosphatidylinositol 3-kinase Catalytic Subunit, Chain A, domain 1"/>
    <property type="match status" value="1"/>
</dbReference>
<keyword evidence="3" id="KW-1185">Reference proteome</keyword>
<dbReference type="Pfam" id="PF00240">
    <property type="entry name" value="ubiquitin"/>
    <property type="match status" value="1"/>
</dbReference>
<reference evidence="2 3" key="1">
    <citation type="submission" date="2018-06" db="EMBL/GenBank/DDBJ databases">
        <title>Genome Sequence of the Brown Rot Fungal Pathogen Monilinia fructigena.</title>
        <authorList>
            <person name="Landi L."/>
            <person name="De Miccolis Angelini R.M."/>
            <person name="Pollastro S."/>
            <person name="Abate D."/>
            <person name="Faretra F."/>
            <person name="Romanazzi G."/>
        </authorList>
    </citation>
    <scope>NUCLEOTIDE SEQUENCE [LARGE SCALE GENOMIC DNA]</scope>
    <source>
        <strain evidence="2 3">Mfrg269</strain>
    </source>
</reference>
<feature type="domain" description="Ubiquitin-like" evidence="1">
    <location>
        <begin position="214"/>
        <end position="256"/>
    </location>
</feature>
<organism evidence="2 3">
    <name type="scientific">Monilinia fructigena</name>
    <dbReference type="NCBI Taxonomy" id="38457"/>
    <lineage>
        <taxon>Eukaryota</taxon>
        <taxon>Fungi</taxon>
        <taxon>Dikarya</taxon>
        <taxon>Ascomycota</taxon>
        <taxon>Pezizomycotina</taxon>
        <taxon>Leotiomycetes</taxon>
        <taxon>Helotiales</taxon>
        <taxon>Sclerotiniaceae</taxon>
        <taxon>Monilinia</taxon>
    </lineage>
</organism>
<dbReference type="SUPFAM" id="SSF54236">
    <property type="entry name" value="Ubiquitin-like"/>
    <property type="match status" value="1"/>
</dbReference>
<evidence type="ECO:0000313" key="2">
    <source>
        <dbReference type="EMBL" id="RAL64768.1"/>
    </source>
</evidence>
<evidence type="ECO:0000313" key="3">
    <source>
        <dbReference type="Proteomes" id="UP000249056"/>
    </source>
</evidence>